<dbReference type="AlphaFoldDB" id="A0A0G0WJC2"/>
<dbReference type="Proteomes" id="UP000034380">
    <property type="component" value="Unassembled WGS sequence"/>
</dbReference>
<gene>
    <name evidence="2" type="ORF">UU70_C0026G0007</name>
</gene>
<sequence>MSNTGCKKFGWFALFIAFFIGYSFGGDNAKDKTQIEIRRLNDEIEEKDSKISRLTKENQQFKFECPKDEAKEQERWPFR</sequence>
<reference evidence="2 3" key="1">
    <citation type="journal article" date="2015" name="Nature">
        <title>rRNA introns, odd ribosomes, and small enigmatic genomes across a large radiation of phyla.</title>
        <authorList>
            <person name="Brown C.T."/>
            <person name="Hug L.A."/>
            <person name="Thomas B.C."/>
            <person name="Sharon I."/>
            <person name="Castelle C.J."/>
            <person name="Singh A."/>
            <person name="Wilkins M.J."/>
            <person name="Williams K.H."/>
            <person name="Banfield J.F."/>
        </authorList>
    </citation>
    <scope>NUCLEOTIDE SEQUENCE [LARGE SCALE GENOMIC DNA]</scope>
</reference>
<protein>
    <submittedName>
        <fullName evidence="2">Uncharacterized protein</fullName>
    </submittedName>
</protein>
<dbReference type="EMBL" id="LCBQ01000026">
    <property type="protein sequence ID" value="KKS12989.1"/>
    <property type="molecule type" value="Genomic_DNA"/>
</dbReference>
<comment type="caution">
    <text evidence="2">The sequence shown here is derived from an EMBL/GenBank/DDBJ whole genome shotgun (WGS) entry which is preliminary data.</text>
</comment>
<evidence type="ECO:0000256" key="1">
    <source>
        <dbReference type="SAM" id="Coils"/>
    </source>
</evidence>
<accession>A0A0G0WJC2</accession>
<keyword evidence="1" id="KW-0175">Coiled coil</keyword>
<evidence type="ECO:0000313" key="3">
    <source>
        <dbReference type="Proteomes" id="UP000034380"/>
    </source>
</evidence>
<feature type="coiled-coil region" evidence="1">
    <location>
        <begin position="30"/>
        <end position="64"/>
    </location>
</feature>
<proteinExistence type="predicted"/>
<evidence type="ECO:0000313" key="2">
    <source>
        <dbReference type="EMBL" id="KKS12989.1"/>
    </source>
</evidence>
<name>A0A0G0WJC2_9BACT</name>
<organism evidence="2 3">
    <name type="scientific">Candidatus Yanofskybacteria bacterium GW2011_GWA1_41_6</name>
    <dbReference type="NCBI Taxonomy" id="1619020"/>
    <lineage>
        <taxon>Bacteria</taxon>
        <taxon>Candidatus Yanofskyibacteriota</taxon>
    </lineage>
</organism>